<proteinExistence type="predicted"/>
<reference evidence="1 2" key="1">
    <citation type="submission" date="2019-02" db="EMBL/GenBank/DDBJ databases">
        <title>Genomic Encyclopedia of Type Strains, Phase IV (KMG-IV): sequencing the most valuable type-strain genomes for metagenomic binning, comparative biology and taxonomic classification.</title>
        <authorList>
            <person name="Goeker M."/>
        </authorList>
    </citation>
    <scope>NUCLEOTIDE SEQUENCE [LARGE SCALE GENOMIC DNA]</scope>
    <source>
        <strain evidence="1 2">DSM 17196</strain>
    </source>
</reference>
<accession>A0A4Q7PFC8</accession>
<dbReference type="EMBL" id="SGXE01000001">
    <property type="protein sequence ID" value="RZS98877.1"/>
    <property type="molecule type" value="Genomic_DNA"/>
</dbReference>
<sequence length="155" mass="18109">MRILTKKNIYIFSILTFSGITVSAQNNPKNSVADSLINQFITQKIDFGPQQEATVTINEDPRIKRLADLKIQMEKEGKFSDRYKVQLYNGSLNKANEIIKKAQEIFPDWPSTIKYETPDYKVWIGNFRTKLEADRAHRKILEEFPNAIRFKPREL</sequence>
<dbReference type="Proteomes" id="UP000292262">
    <property type="component" value="Unassembled WGS sequence"/>
</dbReference>
<organism evidence="1 2">
    <name type="scientific">Aquimarina brevivitae</name>
    <dbReference type="NCBI Taxonomy" id="323412"/>
    <lineage>
        <taxon>Bacteria</taxon>
        <taxon>Pseudomonadati</taxon>
        <taxon>Bacteroidota</taxon>
        <taxon>Flavobacteriia</taxon>
        <taxon>Flavobacteriales</taxon>
        <taxon>Flavobacteriaceae</taxon>
        <taxon>Aquimarina</taxon>
    </lineage>
</organism>
<name>A0A4Q7PFC8_9FLAO</name>
<keyword evidence="2" id="KW-1185">Reference proteome</keyword>
<dbReference type="OrthoDB" id="2473397at2"/>
<gene>
    <name evidence="1" type="ORF">EV197_0077</name>
</gene>
<evidence type="ECO:0000313" key="2">
    <source>
        <dbReference type="Proteomes" id="UP000292262"/>
    </source>
</evidence>
<comment type="caution">
    <text evidence="1">The sequence shown here is derived from an EMBL/GenBank/DDBJ whole genome shotgun (WGS) entry which is preliminary data.</text>
</comment>
<dbReference type="RefSeq" id="WP_130284754.1">
    <property type="nucleotide sequence ID" value="NZ_SGXE01000001.1"/>
</dbReference>
<protein>
    <recommendedName>
        <fullName evidence="3">Sporulation related protein</fullName>
    </recommendedName>
</protein>
<evidence type="ECO:0000313" key="1">
    <source>
        <dbReference type="EMBL" id="RZS98877.1"/>
    </source>
</evidence>
<dbReference type="AlphaFoldDB" id="A0A4Q7PFC8"/>
<evidence type="ECO:0008006" key="3">
    <source>
        <dbReference type="Google" id="ProtNLM"/>
    </source>
</evidence>